<organism evidence="3 4">
    <name type="scientific">Micromonospora echinospora</name>
    <name type="common">Micromonospora purpurea</name>
    <dbReference type="NCBI Taxonomy" id="1877"/>
    <lineage>
        <taxon>Bacteria</taxon>
        <taxon>Bacillati</taxon>
        <taxon>Actinomycetota</taxon>
        <taxon>Actinomycetes</taxon>
        <taxon>Micromonosporales</taxon>
        <taxon>Micromonosporaceae</taxon>
        <taxon>Micromonospora</taxon>
    </lineage>
</organism>
<evidence type="ECO:0000313" key="3">
    <source>
        <dbReference type="EMBL" id="SCE91999.1"/>
    </source>
</evidence>
<evidence type="ECO:0000259" key="1">
    <source>
        <dbReference type="Pfam" id="PF00905"/>
    </source>
</evidence>
<feature type="domain" description="Penicillin-binding protein transpeptidase" evidence="1">
    <location>
        <begin position="162"/>
        <end position="493"/>
    </location>
</feature>
<proteinExistence type="predicted"/>
<feature type="domain" description="Penicillin binding protein A dimerisation" evidence="2">
    <location>
        <begin position="52"/>
        <end position="136"/>
    </location>
</feature>
<dbReference type="Gene3D" id="3.40.710.10">
    <property type="entry name" value="DD-peptidase/beta-lactamase superfamily"/>
    <property type="match status" value="1"/>
</dbReference>
<dbReference type="AlphaFoldDB" id="A0A1C4W7B8"/>
<keyword evidence="4" id="KW-1185">Reference proteome</keyword>
<evidence type="ECO:0000259" key="2">
    <source>
        <dbReference type="Pfam" id="PF21922"/>
    </source>
</evidence>
<dbReference type="FunCoup" id="A0A1C4W7B8">
    <property type="interactions" value="4"/>
</dbReference>
<dbReference type="InterPro" id="IPR012338">
    <property type="entry name" value="Beta-lactam/transpept-like"/>
</dbReference>
<dbReference type="RefSeq" id="WP_088981319.1">
    <property type="nucleotide sequence ID" value="NZ_LT607413.1"/>
</dbReference>
<dbReference type="GO" id="GO:0071972">
    <property type="term" value="F:peptidoglycan L,D-transpeptidase activity"/>
    <property type="evidence" value="ECO:0007669"/>
    <property type="project" value="TreeGrafter"/>
</dbReference>
<name>A0A1C4W7B8_MICEC</name>
<gene>
    <name evidence="3" type="ORF">GA0070618_1914</name>
</gene>
<protein>
    <submittedName>
        <fullName evidence="3">Cell elongation-specific peptidoglycan D,D-transpeptidase</fullName>
    </submittedName>
</protein>
<dbReference type="EMBL" id="LT607413">
    <property type="protein sequence ID" value="SCE91999.1"/>
    <property type="molecule type" value="Genomic_DNA"/>
</dbReference>
<dbReference type="InterPro" id="IPR054120">
    <property type="entry name" value="PBPA_dimer"/>
</dbReference>
<accession>A0A1C4W7B8</accession>
<evidence type="ECO:0000313" key="4">
    <source>
        <dbReference type="Proteomes" id="UP000198253"/>
    </source>
</evidence>
<dbReference type="GO" id="GO:0008658">
    <property type="term" value="F:penicillin binding"/>
    <property type="evidence" value="ECO:0007669"/>
    <property type="project" value="InterPro"/>
</dbReference>
<dbReference type="InterPro" id="IPR050515">
    <property type="entry name" value="Beta-lactam/transpept"/>
</dbReference>
<dbReference type="InParanoid" id="A0A1C4W7B8"/>
<dbReference type="GO" id="GO:0071555">
    <property type="term" value="P:cell wall organization"/>
    <property type="evidence" value="ECO:0007669"/>
    <property type="project" value="TreeGrafter"/>
</dbReference>
<dbReference type="Pfam" id="PF21922">
    <property type="entry name" value="PBP_dimer_2"/>
    <property type="match status" value="1"/>
</dbReference>
<dbReference type="GO" id="GO:0005886">
    <property type="term" value="C:plasma membrane"/>
    <property type="evidence" value="ECO:0007669"/>
    <property type="project" value="TreeGrafter"/>
</dbReference>
<dbReference type="PANTHER" id="PTHR30627">
    <property type="entry name" value="PEPTIDOGLYCAN D,D-TRANSPEPTIDASE"/>
    <property type="match status" value="1"/>
</dbReference>
<dbReference type="Proteomes" id="UP000198253">
    <property type="component" value="Chromosome I"/>
</dbReference>
<reference evidence="4" key="1">
    <citation type="submission" date="2016-06" db="EMBL/GenBank/DDBJ databases">
        <authorList>
            <person name="Varghese N."/>
            <person name="Submissions Spin"/>
        </authorList>
    </citation>
    <scope>NUCLEOTIDE SEQUENCE [LARGE SCALE GENOMIC DNA]</scope>
    <source>
        <strain evidence="4">DSM 43816</strain>
    </source>
</reference>
<dbReference type="PANTHER" id="PTHR30627:SF24">
    <property type="entry name" value="PENICILLIN-BINDING PROTEIN 4B"/>
    <property type="match status" value="1"/>
</dbReference>
<dbReference type="Pfam" id="PF00905">
    <property type="entry name" value="Transpeptidase"/>
    <property type="match status" value="1"/>
</dbReference>
<sequence length="503" mass="52985">MNAPLRRVGVVVMILFGLLFLNLNWIQAYKADEYRTSDYNGRVQVAEYDRKRGNIEAGGTPVATSKETNGSLKYLRTYPGGEKYAHVLGYKPVNLGDTGIERAEDDFLAGTSDQLFADRFRDMLRITGEPSGGGNVLLSVSKRAQDTAFTQLADNRVGATRGAAIALDPRTGAVQALVSMPSFDPNPLASHNGGEASAAYNKLEGDPNGPLKNRALGETLPPGSTFKIVVAAAALENGVTKETAIPAGPSYTAPTSGTPIRNAAPSICPEDEVTLMSAVTESCNTGFAKLGVRLGADTIKEKARQFGFEQEDLTVGHLDEAGLPVAASRTGDMKNPDGGDDPAGLAQSSIGQFDVRMTPLQGALIAATVANNGSQMRPYLVQQLLGPDRTTNYYTADPKQLRQPITGQVASDLRDMMVNVVREGTGRNARIDGYTVGGKTGTAQAGENTDDHGWFIGFALDKDGKPVSAVCVMLESAGDGGSAEAARIAGQIMRSAIADPGGR</sequence>
<dbReference type="SUPFAM" id="SSF56601">
    <property type="entry name" value="beta-lactamase/transpeptidase-like"/>
    <property type="match status" value="1"/>
</dbReference>
<dbReference type="InterPro" id="IPR001460">
    <property type="entry name" value="PCN-bd_Tpept"/>
</dbReference>
<dbReference type="Gene3D" id="3.90.1310.10">
    <property type="entry name" value="Penicillin-binding protein 2a (Domain 2)"/>
    <property type="match status" value="1"/>
</dbReference>
<dbReference type="OrthoDB" id="9766847at2"/>